<evidence type="ECO:0000256" key="1">
    <source>
        <dbReference type="SAM" id="MobiDB-lite"/>
    </source>
</evidence>
<proteinExistence type="predicted"/>
<keyword evidence="3" id="KW-1185">Reference proteome</keyword>
<sequence length="45" mass="4923">MEADEFLVSEAGGDDEKDSSKQPESEQPELELAEHDKEATTVATE</sequence>
<dbReference type="EMBL" id="UXUI01014960">
    <property type="protein sequence ID" value="VDD97748.1"/>
    <property type="molecule type" value="Genomic_DNA"/>
</dbReference>
<feature type="region of interest" description="Disordered" evidence="1">
    <location>
        <begin position="1"/>
        <end position="45"/>
    </location>
</feature>
<accession>A0A0N4VQQ2</accession>
<feature type="compositionally biased region" description="Acidic residues" evidence="1">
    <location>
        <begin position="1"/>
        <end position="17"/>
    </location>
</feature>
<evidence type="ECO:0000313" key="4">
    <source>
        <dbReference type="WBParaSite" id="EVEC_0001335601-mRNA-1"/>
    </source>
</evidence>
<evidence type="ECO:0000313" key="3">
    <source>
        <dbReference type="Proteomes" id="UP000274131"/>
    </source>
</evidence>
<gene>
    <name evidence="2" type="ORF">EVEC_LOCUS12499</name>
</gene>
<dbReference type="Proteomes" id="UP000274131">
    <property type="component" value="Unassembled WGS sequence"/>
</dbReference>
<dbReference type="WBParaSite" id="EVEC_0001335601-mRNA-1">
    <property type="protein sequence ID" value="EVEC_0001335601-mRNA-1"/>
    <property type="gene ID" value="EVEC_0001335601"/>
</dbReference>
<reference evidence="2 3" key="2">
    <citation type="submission" date="2018-10" db="EMBL/GenBank/DDBJ databases">
        <authorList>
            <consortium name="Pathogen Informatics"/>
        </authorList>
    </citation>
    <scope>NUCLEOTIDE SEQUENCE [LARGE SCALE GENOMIC DNA]</scope>
</reference>
<name>A0A0N4VQQ2_ENTVE</name>
<dbReference type="AlphaFoldDB" id="A0A0N4VQQ2"/>
<organism evidence="4">
    <name type="scientific">Enterobius vermicularis</name>
    <name type="common">Human pinworm</name>
    <dbReference type="NCBI Taxonomy" id="51028"/>
    <lineage>
        <taxon>Eukaryota</taxon>
        <taxon>Metazoa</taxon>
        <taxon>Ecdysozoa</taxon>
        <taxon>Nematoda</taxon>
        <taxon>Chromadorea</taxon>
        <taxon>Rhabditida</taxon>
        <taxon>Spirurina</taxon>
        <taxon>Oxyuridomorpha</taxon>
        <taxon>Oxyuroidea</taxon>
        <taxon>Oxyuridae</taxon>
        <taxon>Enterobius</taxon>
    </lineage>
</organism>
<protein>
    <submittedName>
        <fullName evidence="4">CTNNB1_binding domain-containing protein</fullName>
    </submittedName>
</protein>
<evidence type="ECO:0000313" key="2">
    <source>
        <dbReference type="EMBL" id="VDD97748.1"/>
    </source>
</evidence>
<reference evidence="4" key="1">
    <citation type="submission" date="2017-02" db="UniProtKB">
        <authorList>
            <consortium name="WormBaseParasite"/>
        </authorList>
    </citation>
    <scope>IDENTIFICATION</scope>
</reference>